<evidence type="ECO:0000256" key="1">
    <source>
        <dbReference type="SAM" id="Phobius"/>
    </source>
</evidence>
<evidence type="ECO:0000313" key="3">
    <source>
        <dbReference type="Proteomes" id="UP000002215"/>
    </source>
</evidence>
<accession>A0A979G734</accession>
<evidence type="ECO:0000313" key="2">
    <source>
        <dbReference type="EMBL" id="ACU61951.1"/>
    </source>
</evidence>
<name>A0A979G734_CHIPD</name>
<feature type="transmembrane region" description="Helical" evidence="1">
    <location>
        <begin position="41"/>
        <end position="66"/>
    </location>
</feature>
<keyword evidence="1" id="KW-0812">Transmembrane</keyword>
<keyword evidence="1" id="KW-0472">Membrane</keyword>
<reference evidence="3" key="1">
    <citation type="submission" date="2009-08" db="EMBL/GenBank/DDBJ databases">
        <title>The complete genome of Chitinophaga pinensis DSM 2588.</title>
        <authorList>
            <consortium name="US DOE Joint Genome Institute (JGI-PGF)"/>
            <person name="Lucas S."/>
            <person name="Copeland A."/>
            <person name="Lapidus A."/>
            <person name="Glavina del Rio T."/>
            <person name="Dalin E."/>
            <person name="Tice H."/>
            <person name="Bruce D."/>
            <person name="Goodwin L."/>
            <person name="Pitluck S."/>
            <person name="Kyrpides N."/>
            <person name="Mavromatis K."/>
            <person name="Ivanova N."/>
            <person name="Mikhailova N."/>
            <person name="Sims D."/>
            <person name="Meinche L."/>
            <person name="Brettin T."/>
            <person name="Detter J.C."/>
            <person name="Han C."/>
            <person name="Larimer F."/>
            <person name="Land M."/>
            <person name="Hauser L."/>
            <person name="Markowitz V."/>
            <person name="Cheng J.-F."/>
            <person name="Hugenholtz P."/>
            <person name="Woyke T."/>
            <person name="Wu D."/>
            <person name="Spring S."/>
            <person name="Klenk H.-P."/>
            <person name="Eisen J.A."/>
        </authorList>
    </citation>
    <scope>NUCLEOTIDE SEQUENCE [LARGE SCALE GENOMIC DNA]</scope>
    <source>
        <strain evidence="3">ATCC 43595 / DSM 2588 / LMG 13176 / NBRC 15968 / NCIMB 11800 / UQM 2034</strain>
    </source>
</reference>
<gene>
    <name evidence="2" type="ordered locus">Cpin_4509</name>
</gene>
<dbReference type="RefSeq" id="WP_012792119.1">
    <property type="nucleotide sequence ID" value="NC_013132.1"/>
</dbReference>
<keyword evidence="1" id="KW-1133">Transmembrane helix</keyword>
<dbReference type="AlphaFoldDB" id="A0A979G734"/>
<organism evidence="2 3">
    <name type="scientific">Chitinophaga pinensis (strain ATCC 43595 / DSM 2588 / LMG 13176 / NBRC 15968 / NCIMB 11800 / UQM 2034)</name>
    <dbReference type="NCBI Taxonomy" id="485918"/>
    <lineage>
        <taxon>Bacteria</taxon>
        <taxon>Pseudomonadati</taxon>
        <taxon>Bacteroidota</taxon>
        <taxon>Chitinophagia</taxon>
        <taxon>Chitinophagales</taxon>
        <taxon>Chitinophagaceae</taxon>
        <taxon>Chitinophaga</taxon>
    </lineage>
</organism>
<dbReference type="EMBL" id="CP001699">
    <property type="protein sequence ID" value="ACU61951.1"/>
    <property type="molecule type" value="Genomic_DNA"/>
</dbReference>
<protein>
    <submittedName>
        <fullName evidence="2">Uncharacterized protein</fullName>
    </submittedName>
</protein>
<dbReference type="Proteomes" id="UP000002215">
    <property type="component" value="Chromosome"/>
</dbReference>
<proteinExistence type="predicted"/>
<sequence length="95" mass="10244">MPDVHTIRIPLSNTRLLLVLVLCSISLLLIGFSLTQNDSSFLPIAIIYLKNMGVLLFGTSALLVVVRLFRPTYGLFITAAGITDKSSLAGSAPIR</sequence>
<feature type="transmembrane region" description="Helical" evidence="1">
    <location>
        <begin position="16"/>
        <end position="35"/>
    </location>
</feature>
<reference evidence="2 3" key="2">
    <citation type="journal article" date="2010" name="Stand. Genomic Sci.">
        <title>Complete genome sequence of Chitinophaga pinensis type strain (UQM 2034).</title>
        <authorList>
            <person name="Glavina Del Rio T."/>
            <person name="Abt B."/>
            <person name="Spring S."/>
            <person name="Lapidus A."/>
            <person name="Nolan M."/>
            <person name="Tice H."/>
            <person name="Copeland A."/>
            <person name="Cheng J.F."/>
            <person name="Chen F."/>
            <person name="Bruce D."/>
            <person name="Goodwin L."/>
            <person name="Pitluck S."/>
            <person name="Ivanova N."/>
            <person name="Mavromatis K."/>
            <person name="Mikhailova N."/>
            <person name="Pati A."/>
            <person name="Chen A."/>
            <person name="Palaniappan K."/>
            <person name="Land M."/>
            <person name="Hauser L."/>
            <person name="Chang Y.J."/>
            <person name="Jeffries C.D."/>
            <person name="Chain P."/>
            <person name="Saunders E."/>
            <person name="Detter J.C."/>
            <person name="Brettin T."/>
            <person name="Rohde M."/>
            <person name="Goker M."/>
            <person name="Bristow J."/>
            <person name="Eisen J.A."/>
            <person name="Markowitz V."/>
            <person name="Hugenholtz P."/>
            <person name="Kyrpides N.C."/>
            <person name="Klenk H.P."/>
            <person name="Lucas S."/>
        </authorList>
    </citation>
    <scope>NUCLEOTIDE SEQUENCE [LARGE SCALE GENOMIC DNA]</scope>
    <source>
        <strain evidence="3">ATCC 43595 / DSM 2588 / LMG 13176 / NBRC 15968 / NCIMB 11800 / UQM 2034</strain>
    </source>
</reference>
<dbReference type="KEGG" id="cpi:Cpin_4509"/>